<gene>
    <name evidence="3" type="ORF">cand_010240</name>
</gene>
<feature type="signal peptide" evidence="2">
    <location>
        <begin position="1"/>
        <end position="22"/>
    </location>
</feature>
<keyword evidence="2" id="KW-0732">Signal</keyword>
<dbReference type="RefSeq" id="XP_067067064.1">
    <property type="nucleotide sequence ID" value="XM_067211263.1"/>
</dbReference>
<comment type="caution">
    <text evidence="3">The sequence shown here is derived from an EMBL/GenBank/DDBJ whole genome shotgun (WGS) entry which is preliminary data.</text>
</comment>
<dbReference type="AlphaFoldDB" id="A0A1J4MH07"/>
<dbReference type="VEuPathDB" id="CryptoDB:cand_010240"/>
<sequence length="278" mass="32729">MKYAIVIITLTLTLFNGLNVKGFDLKGFITKYRRSRQYRELLKVNIEVNNEESLNGICLHNYIKFHTKFRILNKSYLLWPKLTNNISKIKSKLILDEKFAENSSLAAVKRILQMRMSNSFNQYTSDPLDFFLLYSSKTLDLKNKSDINNNINDNIKIKVENTSKRLIRTISYLNIIKNIENKNYVNIKLNNNEVFENKKNQYKKEYSNLNLMIVFLINIIINPCFKDIANYGNIIISRVKPRKRHMVASIQRDIDSLTSLYRETHLSCLNIRSLKSKK</sequence>
<proteinExistence type="predicted"/>
<name>A0A1J4MH07_9CRYT</name>
<feature type="chain" id="PRO_5012430278" evidence="2">
    <location>
        <begin position="23"/>
        <end position="278"/>
    </location>
</feature>
<keyword evidence="1" id="KW-0175">Coiled coil</keyword>
<accession>A0A1J4MH07</accession>
<dbReference type="GeneID" id="92365209"/>
<dbReference type="OrthoDB" id="10301688at2759"/>
<evidence type="ECO:0000313" key="3">
    <source>
        <dbReference type="EMBL" id="OII72747.1"/>
    </source>
</evidence>
<evidence type="ECO:0000256" key="2">
    <source>
        <dbReference type="SAM" id="SignalP"/>
    </source>
</evidence>
<feature type="coiled-coil region" evidence="1">
    <location>
        <begin position="185"/>
        <end position="212"/>
    </location>
</feature>
<evidence type="ECO:0000256" key="1">
    <source>
        <dbReference type="SAM" id="Coils"/>
    </source>
</evidence>
<reference evidence="3 4" key="1">
    <citation type="submission" date="2016-10" db="EMBL/GenBank/DDBJ databases">
        <title>Reductive evolution of mitochondrial metabolism and differential evolution of invasion-related proteins in Cryptosporidium.</title>
        <authorList>
            <person name="Liu S."/>
            <person name="Roellig D.M."/>
            <person name="Guo Y."/>
            <person name="Li N."/>
            <person name="Frace M.A."/>
            <person name="Tang K."/>
            <person name="Zhang L."/>
            <person name="Feng Y."/>
            <person name="Xiao L."/>
        </authorList>
    </citation>
    <scope>NUCLEOTIDE SEQUENCE [LARGE SCALE GENOMIC DNA]</scope>
    <source>
        <strain evidence="3">30847</strain>
    </source>
</reference>
<dbReference type="EMBL" id="LRBS01000110">
    <property type="protein sequence ID" value="OII72747.1"/>
    <property type="molecule type" value="Genomic_DNA"/>
</dbReference>
<dbReference type="Proteomes" id="UP000186804">
    <property type="component" value="Unassembled WGS sequence"/>
</dbReference>
<protein>
    <submittedName>
        <fullName evidence="3">Uncharacterized protein</fullName>
    </submittedName>
</protein>
<organism evidence="3 4">
    <name type="scientific">Cryptosporidium andersoni</name>
    <dbReference type="NCBI Taxonomy" id="117008"/>
    <lineage>
        <taxon>Eukaryota</taxon>
        <taxon>Sar</taxon>
        <taxon>Alveolata</taxon>
        <taxon>Apicomplexa</taxon>
        <taxon>Conoidasida</taxon>
        <taxon>Coccidia</taxon>
        <taxon>Eucoccidiorida</taxon>
        <taxon>Eimeriorina</taxon>
        <taxon>Cryptosporidiidae</taxon>
        <taxon>Cryptosporidium</taxon>
    </lineage>
</organism>
<evidence type="ECO:0000313" key="4">
    <source>
        <dbReference type="Proteomes" id="UP000186804"/>
    </source>
</evidence>
<keyword evidence="4" id="KW-1185">Reference proteome</keyword>